<evidence type="ECO:0000313" key="9">
    <source>
        <dbReference type="EMBL" id="SFS07796.1"/>
    </source>
</evidence>
<evidence type="ECO:0000256" key="4">
    <source>
        <dbReference type="ARBA" id="ARBA00022729"/>
    </source>
</evidence>
<evidence type="ECO:0000256" key="5">
    <source>
        <dbReference type="ARBA" id="ARBA00022801"/>
    </source>
</evidence>
<comment type="function">
    <text evidence="1">Alpha-L-fucosidase is responsible for hydrolyzing the alpha-1,6-linked fucose joined to the reducing-end N-acetylglucosamine of the carbohydrate moieties of glycoproteins.</text>
</comment>
<dbReference type="OrthoDB" id="107551at2"/>
<keyword evidence="10" id="KW-1185">Reference proteome</keyword>
<comment type="similarity">
    <text evidence="2">Belongs to the glycosyl hydrolase 29 family.</text>
</comment>
<dbReference type="InterPro" id="IPR031919">
    <property type="entry name" value="Fucosidase_C"/>
</dbReference>
<keyword evidence="6" id="KW-0326">Glycosidase</keyword>
<dbReference type="GO" id="GO:0006004">
    <property type="term" value="P:fucose metabolic process"/>
    <property type="evidence" value="ECO:0007669"/>
    <property type="project" value="InterPro"/>
</dbReference>
<keyword evidence="5" id="KW-0378">Hydrolase</keyword>
<dbReference type="InterPro" id="IPR000933">
    <property type="entry name" value="Glyco_hydro_29"/>
</dbReference>
<evidence type="ECO:0000256" key="6">
    <source>
        <dbReference type="ARBA" id="ARBA00023295"/>
    </source>
</evidence>
<dbReference type="RefSeq" id="WP_089837848.1">
    <property type="nucleotide sequence ID" value="NZ_FOZL01000001.1"/>
</dbReference>
<organism evidence="9 10">
    <name type="scientific">Granulicella pectinivorans</name>
    <dbReference type="NCBI Taxonomy" id="474950"/>
    <lineage>
        <taxon>Bacteria</taxon>
        <taxon>Pseudomonadati</taxon>
        <taxon>Acidobacteriota</taxon>
        <taxon>Terriglobia</taxon>
        <taxon>Terriglobales</taxon>
        <taxon>Acidobacteriaceae</taxon>
        <taxon>Granulicella</taxon>
    </lineage>
</organism>
<reference evidence="9 10" key="1">
    <citation type="submission" date="2016-10" db="EMBL/GenBank/DDBJ databases">
        <authorList>
            <person name="de Groot N.N."/>
        </authorList>
    </citation>
    <scope>NUCLEOTIDE SEQUENCE [LARGE SCALE GENOMIC DNA]</scope>
    <source>
        <strain evidence="9 10">DSM 21001</strain>
    </source>
</reference>
<name>A0A1I6LWI9_9BACT</name>
<evidence type="ECO:0000259" key="8">
    <source>
        <dbReference type="Pfam" id="PF16757"/>
    </source>
</evidence>
<dbReference type="Pfam" id="PF16757">
    <property type="entry name" value="Fucosidase_C"/>
    <property type="match status" value="1"/>
</dbReference>
<evidence type="ECO:0000259" key="7">
    <source>
        <dbReference type="Pfam" id="PF01120"/>
    </source>
</evidence>
<dbReference type="InterPro" id="IPR013780">
    <property type="entry name" value="Glyco_hydro_b"/>
</dbReference>
<evidence type="ECO:0000256" key="2">
    <source>
        <dbReference type="ARBA" id="ARBA00007951"/>
    </source>
</evidence>
<feature type="domain" description="Alpha-L-fucosidase C-terminal" evidence="8">
    <location>
        <begin position="431"/>
        <end position="500"/>
    </location>
</feature>
<dbReference type="GO" id="GO:0005764">
    <property type="term" value="C:lysosome"/>
    <property type="evidence" value="ECO:0007669"/>
    <property type="project" value="TreeGrafter"/>
</dbReference>
<dbReference type="EMBL" id="FOZL01000001">
    <property type="protein sequence ID" value="SFS07796.1"/>
    <property type="molecule type" value="Genomic_DNA"/>
</dbReference>
<dbReference type="InterPro" id="IPR016286">
    <property type="entry name" value="FUC_metazoa-typ"/>
</dbReference>
<dbReference type="SMART" id="SM00812">
    <property type="entry name" value="Alpha_L_fucos"/>
    <property type="match status" value="1"/>
</dbReference>
<dbReference type="SUPFAM" id="SSF51445">
    <property type="entry name" value="(Trans)glycosidases"/>
    <property type="match status" value="1"/>
</dbReference>
<dbReference type="Proteomes" id="UP000199024">
    <property type="component" value="Unassembled WGS sequence"/>
</dbReference>
<evidence type="ECO:0000256" key="1">
    <source>
        <dbReference type="ARBA" id="ARBA00004071"/>
    </source>
</evidence>
<dbReference type="InterPro" id="IPR017853">
    <property type="entry name" value="GH"/>
</dbReference>
<dbReference type="EC" id="3.2.1.51" evidence="3"/>
<sequence length="508" mass="56337">MSITRRHTLKLLTGAAAATLAPRTLLGQQITKGPFTAENLKTYETPAWFTEAKFGIWSHWGPQSGVEKGDWYARNMYIQGSKQYEYEVATYGHPSKEGYKKHIPTFKGAKWDPEHLMDLYKAAGAKYFVSMGVHHDNFDMWNSKYQPRWNAVANGPKRDIVGEYAKAARARGLRFGVSEHLSNSFDWLAVSHLSDSTGPLAGVSYDGVDPAYADLYHDLSGMTLEEIKGLKAMGRVAPDRWKKQYFNRIKDLVDQHSPDLLYTDGGIPFDVYGNSLVAEVYNVSANLHKGRTEAIYNGKEPEQCEVGTCTLDRERGVADGIAPKPWQTDTCIGQWHYNRGIKYKTSAKVIELLTDIVSKNGNLLLNFPLPNSGELDPDEMVTLNGITKWMQVNSEGIYGTRPFTVYGEGPSTKVNAGNGGFNEDKRPPFGTEDIRFTTKGKTLYAFVFGPPTSDILIKSLGTGPKVKSVRILGYSEAVKFTQSSAGLKASVPSKPISEIALTYKIELA</sequence>
<dbReference type="GO" id="GO:0016139">
    <property type="term" value="P:glycoside catabolic process"/>
    <property type="evidence" value="ECO:0007669"/>
    <property type="project" value="TreeGrafter"/>
</dbReference>
<accession>A0A1I6LWI9</accession>
<dbReference type="PIRSF" id="PIRSF001092">
    <property type="entry name" value="Alpha-L-fucosidase"/>
    <property type="match status" value="1"/>
</dbReference>
<dbReference type="GO" id="GO:0004560">
    <property type="term" value="F:alpha-L-fucosidase activity"/>
    <property type="evidence" value="ECO:0007669"/>
    <property type="project" value="InterPro"/>
</dbReference>
<gene>
    <name evidence="9" type="ORF">SAMN05421771_1391</name>
</gene>
<evidence type="ECO:0000313" key="10">
    <source>
        <dbReference type="Proteomes" id="UP000199024"/>
    </source>
</evidence>
<protein>
    <recommendedName>
        <fullName evidence="3">alpha-L-fucosidase</fullName>
        <ecNumber evidence="3">3.2.1.51</ecNumber>
    </recommendedName>
</protein>
<dbReference type="PANTHER" id="PTHR10030:SF37">
    <property type="entry name" value="ALPHA-L-FUCOSIDASE-RELATED"/>
    <property type="match status" value="1"/>
</dbReference>
<dbReference type="Pfam" id="PF01120">
    <property type="entry name" value="Alpha_L_fucos"/>
    <property type="match status" value="1"/>
</dbReference>
<dbReference type="AlphaFoldDB" id="A0A1I6LWI9"/>
<dbReference type="STRING" id="474950.SAMN05421771_1391"/>
<dbReference type="Gene3D" id="2.60.40.1180">
    <property type="entry name" value="Golgi alpha-mannosidase II"/>
    <property type="match status" value="1"/>
</dbReference>
<proteinExistence type="inferred from homology"/>
<evidence type="ECO:0000256" key="3">
    <source>
        <dbReference type="ARBA" id="ARBA00012662"/>
    </source>
</evidence>
<keyword evidence="4" id="KW-0732">Signal</keyword>
<dbReference type="Gene3D" id="3.20.20.80">
    <property type="entry name" value="Glycosidases"/>
    <property type="match status" value="1"/>
</dbReference>
<feature type="domain" description="Glycoside hydrolase family 29 N-terminal" evidence="7">
    <location>
        <begin position="36"/>
        <end position="395"/>
    </location>
</feature>
<dbReference type="InterPro" id="IPR057739">
    <property type="entry name" value="Glyco_hydro_29_N"/>
</dbReference>
<dbReference type="PANTHER" id="PTHR10030">
    <property type="entry name" value="ALPHA-L-FUCOSIDASE"/>
    <property type="match status" value="1"/>
</dbReference>